<dbReference type="PANTHER" id="PTHR23293">
    <property type="entry name" value="FAD SYNTHETASE-RELATED FMN ADENYLYLTRANSFERASE"/>
    <property type="match status" value="1"/>
</dbReference>
<keyword evidence="7" id="KW-0548">Nucleotidyltransferase</keyword>
<evidence type="ECO:0000313" key="18">
    <source>
        <dbReference type="WBParaSite" id="TREG1_47570.1"/>
    </source>
</evidence>
<evidence type="ECO:0000256" key="11">
    <source>
        <dbReference type="ARBA" id="ARBA00031145"/>
    </source>
</evidence>
<dbReference type="SUPFAM" id="SSF52402">
    <property type="entry name" value="Adenine nucleotide alpha hydrolases-like"/>
    <property type="match status" value="1"/>
</dbReference>
<evidence type="ECO:0000259" key="16">
    <source>
        <dbReference type="Pfam" id="PF24102"/>
    </source>
</evidence>
<dbReference type="InterPro" id="IPR056596">
    <property type="entry name" value="FLAD1_M"/>
</dbReference>
<evidence type="ECO:0000256" key="2">
    <source>
        <dbReference type="ARBA" id="ARBA00007589"/>
    </source>
</evidence>
<dbReference type="WBParaSite" id="TREG1_47570.1">
    <property type="protein sequence ID" value="TREG1_47570.1"/>
    <property type="gene ID" value="TREG1_47570"/>
</dbReference>
<keyword evidence="17" id="KW-1185">Reference proteome</keyword>
<comment type="pathway">
    <text evidence="1">Cofactor biosynthesis; FAD biosynthesis; FAD from FMN: step 1/1.</text>
</comment>
<comment type="similarity">
    <text evidence="2">In the N-terminal section; belongs to the MoaB/Mog family.</text>
</comment>
<evidence type="ECO:0000256" key="6">
    <source>
        <dbReference type="ARBA" id="ARBA00022679"/>
    </source>
</evidence>
<dbReference type="GO" id="GO:0003919">
    <property type="term" value="F:FMN adenylyltransferase activity"/>
    <property type="evidence" value="ECO:0007669"/>
    <property type="project" value="UniProtKB-EC"/>
</dbReference>
<keyword evidence="4" id="KW-0285">Flavoprotein</keyword>
<reference evidence="17" key="1">
    <citation type="submission" date="2022-06" db="EMBL/GenBank/DDBJ databases">
        <authorList>
            <person name="Berger JAMES D."/>
            <person name="Berger JAMES D."/>
        </authorList>
    </citation>
    <scope>NUCLEOTIDE SEQUENCE [LARGE SCALE GENOMIC DNA]</scope>
</reference>
<dbReference type="Proteomes" id="UP000050795">
    <property type="component" value="Unassembled WGS sequence"/>
</dbReference>
<dbReference type="SUPFAM" id="SSF53218">
    <property type="entry name" value="Molybdenum cofactor biosynthesis proteins"/>
    <property type="match status" value="1"/>
</dbReference>
<dbReference type="InterPro" id="IPR001453">
    <property type="entry name" value="MoaB/Mog_dom"/>
</dbReference>
<comment type="catalytic activity">
    <reaction evidence="13">
        <text>FMN + ATP + H(+) = FAD + diphosphate</text>
        <dbReference type="Rhea" id="RHEA:17237"/>
        <dbReference type="ChEBI" id="CHEBI:15378"/>
        <dbReference type="ChEBI" id="CHEBI:30616"/>
        <dbReference type="ChEBI" id="CHEBI:33019"/>
        <dbReference type="ChEBI" id="CHEBI:57692"/>
        <dbReference type="ChEBI" id="CHEBI:58210"/>
        <dbReference type="EC" id="2.7.7.2"/>
    </reaction>
</comment>
<accession>A0AA85JX58</accession>
<name>A0AA85JX58_TRIRE</name>
<dbReference type="Gene3D" id="3.40.50.620">
    <property type="entry name" value="HUPs"/>
    <property type="match status" value="1"/>
</dbReference>
<dbReference type="AlphaFoldDB" id="A0AA85JX58"/>
<evidence type="ECO:0000256" key="1">
    <source>
        <dbReference type="ARBA" id="ARBA00004726"/>
    </source>
</evidence>
<dbReference type="InterPro" id="IPR036425">
    <property type="entry name" value="MoaB/Mog-like_dom_sf"/>
</dbReference>
<keyword evidence="6" id="KW-0808">Transferase</keyword>
<dbReference type="EC" id="2.7.7.2" evidence="3"/>
<keyword evidence="9" id="KW-0274">FAD</keyword>
<sequence>MKQYDYVITSGGIGSTHDDVTYEGIAKALNENIVTHSEFFQTLRYLSEPDVVLPSDPITKLAKIPESSELLYGTRVQIGSEKSYPVVKVKNVFILPGVPRLFNLALEIIKDHIRDPCVKFSHHSLYITAEETKIAKCLSELAEKYEGSVSIGSYPAFHNSYYRVRITFDSLDGNTVKLAYEEAKSLFEDCVVEYNPDPISRADYEVYKLSEDKDTSLGNRVSESIKIIEEALDKYSDSELVICFNGGKDCTVLLHLVYAVVCRRNNTTTSDAKSEYNNSTPDKNCMKLPKLLYIRSHSTFPEIEMFVQKTIDLYYLSTSRILRPDLQQCDSHKRGISSLSESRRPTDNAVVIYEGPIKDVLGRFLQDYPNIKGAFMGTRYSDPGTHNMVPMKMSDPGWPQILRINPLLNWTYSEIWNFLRSLSLPYCSLYDNGYTSLGSMEDTHPNPQLRYITETGRIAYHPAYKLEEENCERVGRVKENKNNGIIKINLV</sequence>
<dbReference type="PANTHER" id="PTHR23293:SF9">
    <property type="entry name" value="FAD SYNTHASE"/>
    <property type="match status" value="1"/>
</dbReference>
<evidence type="ECO:0000256" key="8">
    <source>
        <dbReference type="ARBA" id="ARBA00022741"/>
    </source>
</evidence>
<evidence type="ECO:0000313" key="17">
    <source>
        <dbReference type="Proteomes" id="UP000050795"/>
    </source>
</evidence>
<dbReference type="CDD" id="cd23948">
    <property type="entry name" value="FAD_synthase"/>
    <property type="match status" value="1"/>
</dbReference>
<keyword evidence="10" id="KW-0067">ATP-binding</keyword>
<dbReference type="Pfam" id="PF01507">
    <property type="entry name" value="PAPS_reduct"/>
    <property type="match status" value="1"/>
</dbReference>
<evidence type="ECO:0000256" key="12">
    <source>
        <dbReference type="ARBA" id="ARBA00031871"/>
    </source>
</evidence>
<evidence type="ECO:0000256" key="3">
    <source>
        <dbReference type="ARBA" id="ARBA00012393"/>
    </source>
</evidence>
<dbReference type="GO" id="GO:0005524">
    <property type="term" value="F:ATP binding"/>
    <property type="evidence" value="ECO:0007669"/>
    <property type="project" value="UniProtKB-KW"/>
</dbReference>
<organism evidence="17 18">
    <name type="scientific">Trichobilharzia regenti</name>
    <name type="common">Nasal bird schistosome</name>
    <dbReference type="NCBI Taxonomy" id="157069"/>
    <lineage>
        <taxon>Eukaryota</taxon>
        <taxon>Metazoa</taxon>
        <taxon>Spiralia</taxon>
        <taxon>Lophotrochozoa</taxon>
        <taxon>Platyhelminthes</taxon>
        <taxon>Trematoda</taxon>
        <taxon>Digenea</taxon>
        <taxon>Strigeidida</taxon>
        <taxon>Schistosomatoidea</taxon>
        <taxon>Schistosomatidae</taxon>
        <taxon>Trichobilharzia</taxon>
    </lineage>
</organism>
<feature type="domain" description="Phosphoadenosine phosphosulphate reductase" evidence="15">
    <location>
        <begin position="240"/>
        <end position="445"/>
    </location>
</feature>
<evidence type="ECO:0000256" key="10">
    <source>
        <dbReference type="ARBA" id="ARBA00022840"/>
    </source>
</evidence>
<dbReference type="InterPro" id="IPR002500">
    <property type="entry name" value="PAPS_reduct_dom"/>
</dbReference>
<feature type="domain" description="MoaB/Mog" evidence="14">
    <location>
        <begin position="2"/>
        <end position="109"/>
    </location>
</feature>
<keyword evidence="5" id="KW-0288">FMN</keyword>
<evidence type="ECO:0000256" key="4">
    <source>
        <dbReference type="ARBA" id="ARBA00022630"/>
    </source>
</evidence>
<evidence type="ECO:0000259" key="14">
    <source>
        <dbReference type="Pfam" id="PF00994"/>
    </source>
</evidence>
<reference evidence="18" key="2">
    <citation type="submission" date="2023-11" db="UniProtKB">
        <authorList>
            <consortium name="WormBaseParasite"/>
        </authorList>
    </citation>
    <scope>IDENTIFICATION</scope>
</reference>
<keyword evidence="8" id="KW-0547">Nucleotide-binding</keyword>
<proteinExistence type="inferred from homology"/>
<feature type="domain" description="FAD synthase middle" evidence="16">
    <location>
        <begin position="119"/>
        <end position="192"/>
    </location>
</feature>
<dbReference type="Pfam" id="PF00994">
    <property type="entry name" value="MoCF_biosynth"/>
    <property type="match status" value="1"/>
</dbReference>
<evidence type="ECO:0000256" key="5">
    <source>
        <dbReference type="ARBA" id="ARBA00022643"/>
    </source>
</evidence>
<dbReference type="Pfam" id="PF24102">
    <property type="entry name" value="FLAD1_M"/>
    <property type="match status" value="1"/>
</dbReference>
<dbReference type="Gene3D" id="3.40.980.10">
    <property type="entry name" value="MoaB/Mog-like domain"/>
    <property type="match status" value="1"/>
</dbReference>
<dbReference type="GO" id="GO:0006747">
    <property type="term" value="P:FAD biosynthetic process"/>
    <property type="evidence" value="ECO:0007669"/>
    <property type="project" value="TreeGrafter"/>
</dbReference>
<evidence type="ECO:0000256" key="7">
    <source>
        <dbReference type="ARBA" id="ARBA00022695"/>
    </source>
</evidence>
<dbReference type="InterPro" id="IPR014729">
    <property type="entry name" value="Rossmann-like_a/b/a_fold"/>
</dbReference>
<protein>
    <recommendedName>
        <fullName evidence="3">FAD synthase</fullName>
        <ecNumber evidence="3">2.7.7.2</ecNumber>
    </recommendedName>
    <alternativeName>
        <fullName evidence="11">FAD pyrophosphorylase</fullName>
    </alternativeName>
    <alternativeName>
        <fullName evidence="12">FMN adenylyltransferase</fullName>
    </alternativeName>
</protein>
<evidence type="ECO:0000256" key="13">
    <source>
        <dbReference type="ARBA" id="ARBA00049494"/>
    </source>
</evidence>
<evidence type="ECO:0000259" key="15">
    <source>
        <dbReference type="Pfam" id="PF01507"/>
    </source>
</evidence>
<evidence type="ECO:0000256" key="9">
    <source>
        <dbReference type="ARBA" id="ARBA00022827"/>
    </source>
</evidence>